<organism evidence="2 3">
    <name type="scientific">Antarcticibacterium arcticum</name>
    <dbReference type="NCBI Taxonomy" id="2585771"/>
    <lineage>
        <taxon>Bacteria</taxon>
        <taxon>Pseudomonadati</taxon>
        <taxon>Bacteroidota</taxon>
        <taxon>Flavobacteriia</taxon>
        <taxon>Flavobacteriales</taxon>
        <taxon>Flavobacteriaceae</taxon>
        <taxon>Antarcticibacterium</taxon>
    </lineage>
</organism>
<sequence length="415" mass="47985">MKRFNIGTLLLFTGFIFGQPKMDIPAPNYIKTIELKGNSGINGNPVISLGETLTLKFDDIIGDEADYYYTIEHLNYDWTPSELVKSEYLAGFDNVRILNYANSYNTLQPYTHYEVSIPNRDTQGLKVSGNYIINVFNSEKELVFSRRFMVYQPITQVAVNIRRSRDLQFINKKQTVNFTVSSPDMILRNPDRTVNVMILQNHDLKSAITNITPQYSLGNELIYRYDQPTSFWGGNEFLKFDSKDARSSTLNIGRIELRDIYHHFLFTDRSRESNPYTYNPDINGQFVIRTMQGQNPDIEAEYVWTHFSLLNYDPLQGAELHLYGAFNNYELDDSTLMRYNAESGLYENALLFKQGYYDYNYVLLNEDGSLDPGYIGGNYEKTENEYQVLVYFRDIGARYDQIIGVGSANSINITH</sequence>
<reference evidence="2 3" key="1">
    <citation type="submission" date="2019-08" db="EMBL/GenBank/DDBJ databases">
        <title>Antarcticibacterium arcticum sp. nov., a bacterium isolated from marine sediment of the Canadian Beaufort Sea.</title>
        <authorList>
            <person name="Lee Y.M."/>
            <person name="Baek K."/>
            <person name="Lee D.-H."/>
            <person name="Shin S.C."/>
            <person name="Jin Y.K."/>
            <person name="Park Y."/>
        </authorList>
    </citation>
    <scope>NUCLEOTIDE SEQUENCE [LARGE SCALE GENOMIC DNA]</scope>
    <source>
        <strain evidence="2 3">PAMC 28998</strain>
    </source>
</reference>
<dbReference type="KEGG" id="anp:FK178_00155"/>
<dbReference type="OrthoDB" id="1522602at2"/>
<dbReference type="AlphaFoldDB" id="A0A5B8YIL0"/>
<keyword evidence="3" id="KW-1185">Reference proteome</keyword>
<feature type="domain" description="Type 9 secretion system plug protein N-terminal" evidence="1">
    <location>
        <begin position="30"/>
        <end position="152"/>
    </location>
</feature>
<dbReference type="Pfam" id="PF17116">
    <property type="entry name" value="T9SS_plug_1st"/>
    <property type="match status" value="1"/>
</dbReference>
<proteinExistence type="predicted"/>
<dbReference type="EMBL" id="CP042476">
    <property type="protein sequence ID" value="QED36236.1"/>
    <property type="molecule type" value="Genomic_DNA"/>
</dbReference>
<evidence type="ECO:0000313" key="3">
    <source>
        <dbReference type="Proteomes" id="UP000321954"/>
    </source>
</evidence>
<accession>A0A5B8YIL0</accession>
<dbReference type="Proteomes" id="UP000321954">
    <property type="component" value="Chromosome"/>
</dbReference>
<dbReference type="InterPro" id="IPR031345">
    <property type="entry name" value="T9SS_Plug_N"/>
</dbReference>
<gene>
    <name evidence="2" type="ORF">FK178_00155</name>
</gene>
<name>A0A5B8YIL0_9FLAO</name>
<evidence type="ECO:0000259" key="1">
    <source>
        <dbReference type="Pfam" id="PF17116"/>
    </source>
</evidence>
<dbReference type="RefSeq" id="WP_146829851.1">
    <property type="nucleotide sequence ID" value="NZ_CP042476.1"/>
</dbReference>
<evidence type="ECO:0000313" key="2">
    <source>
        <dbReference type="EMBL" id="QED36236.1"/>
    </source>
</evidence>
<protein>
    <submittedName>
        <fullName evidence="2">DUF5103 domain-containing protein</fullName>
    </submittedName>
</protein>